<dbReference type="PANTHER" id="PTHR22916">
    <property type="entry name" value="GLYCOSYLTRANSFERASE"/>
    <property type="match status" value="1"/>
</dbReference>
<dbReference type="RefSeq" id="WP_102523399.1">
    <property type="nucleotide sequence ID" value="NZ_LT960611.1"/>
</dbReference>
<dbReference type="Gene3D" id="3.90.550.10">
    <property type="entry name" value="Spore Coat Polysaccharide Biosynthesis Protein SpsA, Chain A"/>
    <property type="match status" value="1"/>
</dbReference>
<dbReference type="EMBL" id="LT960611">
    <property type="protein sequence ID" value="SON51008.1"/>
    <property type="molecule type" value="Genomic_DNA"/>
</dbReference>
<evidence type="ECO:0000313" key="3">
    <source>
        <dbReference type="Proteomes" id="UP000235828"/>
    </source>
</evidence>
<keyword evidence="3" id="KW-1185">Reference proteome</keyword>
<accession>A0A2N8ZGJ4</accession>
<dbReference type="KEGG" id="vta:A3042"/>
<dbReference type="Pfam" id="PF00535">
    <property type="entry name" value="Glycos_transf_2"/>
    <property type="match status" value="1"/>
</dbReference>
<dbReference type="Proteomes" id="UP000235828">
    <property type="component" value="Chromosome A"/>
</dbReference>
<organism evidence="2 3">
    <name type="scientific">Vibrio tapetis subsp. tapetis</name>
    <dbReference type="NCBI Taxonomy" id="1671868"/>
    <lineage>
        <taxon>Bacteria</taxon>
        <taxon>Pseudomonadati</taxon>
        <taxon>Pseudomonadota</taxon>
        <taxon>Gammaproteobacteria</taxon>
        <taxon>Vibrionales</taxon>
        <taxon>Vibrionaceae</taxon>
        <taxon>Vibrio</taxon>
    </lineage>
</organism>
<evidence type="ECO:0000313" key="2">
    <source>
        <dbReference type="EMBL" id="SON51008.1"/>
    </source>
</evidence>
<dbReference type="InterPro" id="IPR029044">
    <property type="entry name" value="Nucleotide-diphossugar_trans"/>
</dbReference>
<dbReference type="CDD" id="cd00761">
    <property type="entry name" value="Glyco_tranf_GTA_type"/>
    <property type="match status" value="1"/>
</dbReference>
<dbReference type="AlphaFoldDB" id="A0A2N8ZGJ4"/>
<protein>
    <submittedName>
        <fullName evidence="2">Putative Glycosyl transferase</fullName>
    </submittedName>
</protein>
<reference evidence="2 3" key="1">
    <citation type="submission" date="2017-10" db="EMBL/GenBank/DDBJ databases">
        <authorList>
            <person name="Banno H."/>
            <person name="Chua N.-H."/>
        </authorList>
    </citation>
    <scope>NUCLEOTIDE SEQUENCE [LARGE SCALE GENOMIC DNA]</scope>
    <source>
        <strain evidence="2">Vibrio tapetis CECT4600</strain>
    </source>
</reference>
<dbReference type="SUPFAM" id="SSF53448">
    <property type="entry name" value="Nucleotide-diphospho-sugar transferases"/>
    <property type="match status" value="1"/>
</dbReference>
<dbReference type="GO" id="GO:0016758">
    <property type="term" value="F:hexosyltransferase activity"/>
    <property type="evidence" value="ECO:0007669"/>
    <property type="project" value="UniProtKB-ARBA"/>
</dbReference>
<dbReference type="InterPro" id="IPR001173">
    <property type="entry name" value="Glyco_trans_2-like"/>
</dbReference>
<dbReference type="OrthoDB" id="5861145at2"/>
<gene>
    <name evidence="2" type="ORF">VTAP4600_A3042</name>
</gene>
<feature type="domain" description="Glycosyltransferase 2-like" evidence="1">
    <location>
        <begin position="7"/>
        <end position="121"/>
    </location>
</feature>
<evidence type="ECO:0000259" key="1">
    <source>
        <dbReference type="Pfam" id="PF00535"/>
    </source>
</evidence>
<keyword evidence="2" id="KW-0808">Transferase</keyword>
<proteinExistence type="predicted"/>
<dbReference type="PANTHER" id="PTHR22916:SF67">
    <property type="entry name" value="COLANIC ACID BIOSYNTHESIS GLYCOSYL TRANSFERASE WCAE-RELATED"/>
    <property type="match status" value="1"/>
</dbReference>
<sequence>MATPVVSILIATKNRQEYAYETIKHILSFSKNNFELVISDNSDSNELSILVEEFQVDPRLKYEYIASPISSIHNFRNVIEMSSGEYICLIGDDDGISHEFFTAVELASKNNMDCLVGSLTANYRWAGTEQVNTIFTKMTDSTLVLDSFTCKMGKVDTEDSLKKLIRNGFTNYLQFSLPKLYHGIVKRNKFEEIKSLTGEYLGGLSPDIYASVALSLLKCKTYEIDFPITIPGVCKVSSSVQEGVAKTHSLDIKDLPHLRYRGEYKWNSQVPKVYNVNCIWAESALAAFSDVSECIDMAMSSQLRLYAYILSNQPKARSLVLEHYRVANKLNSKIGHVKPIFHAIIEFLMGPVLCFLNQRALGRLKIFIRMREVTDIRELDTIGDASEALEKFCIKNNKTIKQ</sequence>
<name>A0A2N8ZGJ4_9VIBR</name>